<evidence type="ECO:0000313" key="2">
    <source>
        <dbReference type="Proteomes" id="UP000744676"/>
    </source>
</evidence>
<comment type="caution">
    <text evidence="1">The sequence shown here is derived from an EMBL/GenBank/DDBJ whole genome shotgun (WGS) entry which is preliminary data.</text>
</comment>
<dbReference type="Proteomes" id="UP000744676">
    <property type="component" value="Unassembled WGS sequence"/>
</dbReference>
<dbReference type="EMBL" id="QVQA01000065">
    <property type="protein sequence ID" value="KAF5097461.1"/>
    <property type="molecule type" value="Genomic_DNA"/>
</dbReference>
<keyword evidence="2" id="KW-1185">Reference proteome</keyword>
<sequence length="272" mass="31216">MTTIQQQQHQQQQQQQQQIYQSFMPHIISPTLSDSSLPSSPMFLLDENQKNNYLYREDLTTNPLYSEPNSGYFHSRHSSTSSFDSTFSLPPESIELVSPVETFFENPAEVKNSQFVQSSTDFIKIEPDTLLPQQQLLLQQPLQLQSQPSNMIAGPTMTAPTFTPASTTAAPTTKRKRTTRRRLTTTQKIAHNKIEKKYRTNINDKIFKLEDLIMAFEDDDYSQLPADSDKKERPNKSKILERAANFIKHLKATNLKLLETNSALQSRLAQYE</sequence>
<accession>A0ACB6V476</accession>
<evidence type="ECO:0000313" key="1">
    <source>
        <dbReference type="EMBL" id="KAF5097461.1"/>
    </source>
</evidence>
<name>A0ACB6V476_9ASCO</name>
<proteinExistence type="predicted"/>
<reference evidence="1 2" key="1">
    <citation type="journal article" date="2020" name="Front. Microbiol.">
        <title>Phenotypic and Genetic Characterization of the Cheese Ripening Yeast Geotrichum candidum.</title>
        <authorList>
            <person name="Perkins V."/>
            <person name="Vignola S."/>
            <person name="Lessard M.H."/>
            <person name="Plante P.L."/>
            <person name="Corbeil J."/>
            <person name="Dugat-Bony E."/>
            <person name="Frenette M."/>
            <person name="Labrie S."/>
        </authorList>
    </citation>
    <scope>NUCLEOTIDE SEQUENCE [LARGE SCALE GENOMIC DNA]</scope>
    <source>
        <strain evidence="1 2">LMA-1147</strain>
    </source>
</reference>
<organism evidence="1 2">
    <name type="scientific">Geotrichum galactomycetum</name>
    <dbReference type="NCBI Taxonomy" id="27317"/>
    <lineage>
        <taxon>Eukaryota</taxon>
        <taxon>Fungi</taxon>
        <taxon>Dikarya</taxon>
        <taxon>Ascomycota</taxon>
        <taxon>Saccharomycotina</taxon>
        <taxon>Dipodascomycetes</taxon>
        <taxon>Dipodascales</taxon>
        <taxon>Dipodascaceae</taxon>
        <taxon>Geotrichum</taxon>
    </lineage>
</organism>
<gene>
    <name evidence="1" type="ORF">D0Z00_002398</name>
</gene>
<protein>
    <submittedName>
        <fullName evidence="1">Uncharacterized protein</fullName>
    </submittedName>
</protein>